<dbReference type="InterPro" id="IPR011579">
    <property type="entry name" value="ATPase_dom"/>
</dbReference>
<protein>
    <submittedName>
        <fullName evidence="3">ATP-binding protein</fullName>
    </submittedName>
</protein>
<accession>A0AAW4VKN6</accession>
<proteinExistence type="predicted"/>
<organism evidence="3 4">
    <name type="scientific">Faecalibacillus intestinalis</name>
    <dbReference type="NCBI Taxonomy" id="1982626"/>
    <lineage>
        <taxon>Bacteria</taxon>
        <taxon>Bacillati</taxon>
        <taxon>Bacillota</taxon>
        <taxon>Erysipelotrichia</taxon>
        <taxon>Erysipelotrichales</taxon>
        <taxon>Coprobacillaceae</taxon>
        <taxon>Faecalibacillus</taxon>
    </lineage>
</organism>
<dbReference type="EMBL" id="JAJDKQ010000033">
    <property type="protein sequence ID" value="MCB8562867.1"/>
    <property type="molecule type" value="Genomic_DNA"/>
</dbReference>
<dbReference type="PANTHER" id="PTHR34704:SF1">
    <property type="entry name" value="ATPASE"/>
    <property type="match status" value="1"/>
</dbReference>
<dbReference type="AlphaFoldDB" id="A0AAW4VKN6"/>
<evidence type="ECO:0000259" key="1">
    <source>
        <dbReference type="Pfam" id="PF01637"/>
    </source>
</evidence>
<dbReference type="Pfam" id="PF03008">
    <property type="entry name" value="DUF234"/>
    <property type="match status" value="1"/>
</dbReference>
<dbReference type="SUPFAM" id="SSF52540">
    <property type="entry name" value="P-loop containing nucleoside triphosphate hydrolases"/>
    <property type="match status" value="1"/>
</dbReference>
<dbReference type="Gene3D" id="3.40.50.300">
    <property type="entry name" value="P-loop containing nucleotide triphosphate hydrolases"/>
    <property type="match status" value="1"/>
</dbReference>
<evidence type="ECO:0000313" key="3">
    <source>
        <dbReference type="EMBL" id="MCB8562867.1"/>
    </source>
</evidence>
<evidence type="ECO:0000259" key="2">
    <source>
        <dbReference type="Pfam" id="PF03008"/>
    </source>
</evidence>
<gene>
    <name evidence="3" type="ORF">LJD74_12820</name>
</gene>
<dbReference type="SUPFAM" id="SSF52980">
    <property type="entry name" value="Restriction endonuclease-like"/>
    <property type="match status" value="1"/>
</dbReference>
<sequence>MFIGRKTELKQLNEQYNSNKFEFAVIYGRRRIGKTSLIQEFIKNKEALFFTGLETTQKQNLINLSQVILQSNSENISFNSFQAALENIFEQTNKKRIIFIIDEYPYLANSYPAISSILQLLIDKNKENSKLFLILCGSSLSFMEEQVLGYQSPLYGRRTSQYKIKPFSFFETCDYYKTFSYEEKALIYGLTSGIPLYLSLFREDKSLKQNIIDIFLSSNGYLFEEPTNLIKQECRDPSTYNSIIQAIALGATKLSEISNQVGIETGLCTTYIKKLISLGIIIKDTPIYKPSKKQTIYLLADHMFQFWYKFVLPNISLINMGMGDRVYKKIEPHFYEFMGYIFEDICKQYLWLLNIHEELPLFFLKLGRWWGNDTRIKAEAEIDIVAYNDENQILIGECKWRNEDTDKKVLDKTIFRSELFSFLNKYIYLFSKSRFSSYCLEYAKNNPSVHLITFEDIIKAYELNKS</sequence>
<name>A0AAW4VKN6_9FIRM</name>
<feature type="domain" description="ATPase" evidence="1">
    <location>
        <begin position="2"/>
        <end position="199"/>
    </location>
</feature>
<dbReference type="InterPro" id="IPR027417">
    <property type="entry name" value="P-loop_NTPase"/>
</dbReference>
<feature type="domain" description="DUF234" evidence="2">
    <location>
        <begin position="307"/>
        <end position="404"/>
    </location>
</feature>
<dbReference type="InterPro" id="IPR011335">
    <property type="entry name" value="Restrct_endonuc-II-like"/>
</dbReference>
<dbReference type="Proteomes" id="UP001197827">
    <property type="component" value="Unassembled WGS sequence"/>
</dbReference>
<dbReference type="GO" id="GO:0005524">
    <property type="term" value="F:ATP binding"/>
    <property type="evidence" value="ECO:0007669"/>
    <property type="project" value="UniProtKB-KW"/>
</dbReference>
<keyword evidence="3" id="KW-0067">ATP-binding</keyword>
<keyword evidence="3" id="KW-0547">Nucleotide-binding</keyword>
<comment type="caution">
    <text evidence="3">The sequence shown here is derived from an EMBL/GenBank/DDBJ whole genome shotgun (WGS) entry which is preliminary data.</text>
</comment>
<dbReference type="InterPro" id="IPR004256">
    <property type="entry name" value="DUF234"/>
</dbReference>
<dbReference type="Pfam" id="PF01637">
    <property type="entry name" value="ATPase_2"/>
    <property type="match status" value="1"/>
</dbReference>
<reference evidence="3" key="1">
    <citation type="submission" date="2021-10" db="EMBL/GenBank/DDBJ databases">
        <title>Collection of gut derived symbiotic bacterial strains cultured from healthy donors.</title>
        <authorList>
            <person name="Lin H."/>
            <person name="Littmann E."/>
            <person name="Kohout C."/>
            <person name="Pamer E.G."/>
        </authorList>
    </citation>
    <scope>NUCLEOTIDE SEQUENCE</scope>
    <source>
        <strain evidence="3">DFI.5.2</strain>
    </source>
</reference>
<evidence type="ECO:0000313" key="4">
    <source>
        <dbReference type="Proteomes" id="UP001197827"/>
    </source>
</evidence>
<dbReference type="RefSeq" id="WP_117851495.1">
    <property type="nucleotide sequence ID" value="NZ_JAJDKQ010000033.1"/>
</dbReference>
<dbReference type="PANTHER" id="PTHR34704">
    <property type="entry name" value="ATPASE"/>
    <property type="match status" value="1"/>
</dbReference>